<accession>A0A3L8CA50</accession>
<evidence type="ECO:0000313" key="3">
    <source>
        <dbReference type="EMBL" id="RLU06731.1"/>
    </source>
</evidence>
<reference evidence="4 5" key="1">
    <citation type="journal article" date="2018" name="Front. Microbiol.">
        <title>Discovery of Phloeophagus Beetles as a Source of Pseudomonas Strains That Produce Potentially New Bioactive Substances and Description of Pseudomonas bohemica sp. nov.</title>
        <authorList>
            <person name="Saati-Santamaria Z."/>
            <person name="Lopez-Mondejar R."/>
            <person name="Jimenez-Gomez A."/>
            <person name="Diez-Mendez A."/>
            <person name="Vetrovsky T."/>
            <person name="Igual J.M."/>
            <person name="Velazquez E."/>
            <person name="Kolarik M."/>
            <person name="Rivas R."/>
            <person name="Garcia-Fraile P."/>
        </authorList>
    </citation>
    <scope>NUCLEOTIDE SEQUENCE [LARGE SCALE GENOMIC DNA]</scope>
    <source>
        <strain evidence="2 5">A2-NA12</strain>
        <strain evidence="3 4">A2-NA13</strain>
    </source>
</reference>
<name>A0A3L8CA50_9PSED</name>
<keyword evidence="4" id="KW-1185">Reference proteome</keyword>
<dbReference type="Proteomes" id="UP000282140">
    <property type="component" value="Unassembled WGS sequence"/>
</dbReference>
<evidence type="ECO:0000313" key="2">
    <source>
        <dbReference type="EMBL" id="RLU05110.1"/>
    </source>
</evidence>
<dbReference type="PANTHER" id="PTHR33840:SF1">
    <property type="entry name" value="TLE1 PHOSPHOLIPASE DOMAIN-CONTAINING PROTEIN"/>
    <property type="match status" value="1"/>
</dbReference>
<sequence>MSGYVPNPPKDYRYDEAKPVDIHARRWAEYEKHGKAPAPQKEKISIALRIGVFFDGTGNNANNTAAGLLCGAQHPIAPADIPASCRPYMEDPDSSYGNDVSNVKRLSELYYASQQADGEGPQKADFRMIYVEGIGTRSGEEDSLMGSGTGRGDTGVAGRVQSSFTQIKTRIEEVLIDNPGAEIASLTFDTFGFSRGAAAARHFANEIVRGKQGPLGEIFRGNPSAFSSTFIDQYQSGINMGFIGLFDTVPSIAGWSNMGNVKSAVATGIKLYLDRRYFTDVVHLVARDECRANFALSGVKPDFPEITLPGVHSDIGGGYLEEAQECVLVSPMQTLDVSLNTDVSITSIYRDAANVKSQWVAKGWPAQMLEIVTPAALVLPRDQQDRFGPSQKRVYAALQLKRPISGELSKVYLRVMYQLAKDKGVKFTDIPDTPELAVPSELQALCDRFVAGDYSTTPEEERILRLKYIHTSANWNHPLGKRDGSGLKLVYINAPTQDGIRVQHPHVPDWTLL</sequence>
<feature type="domain" description="T6SS Phospholipase effector Tle1-like catalytic" evidence="1">
    <location>
        <begin position="233"/>
        <end position="325"/>
    </location>
</feature>
<evidence type="ECO:0000313" key="5">
    <source>
        <dbReference type="Proteomes" id="UP000282672"/>
    </source>
</evidence>
<dbReference type="RefSeq" id="WP_121734129.1">
    <property type="nucleotide sequence ID" value="NZ_PEGA01000032.1"/>
</dbReference>
<dbReference type="Pfam" id="PF09994">
    <property type="entry name" value="T6SS_Tle1-like_cat"/>
    <property type="match status" value="1"/>
</dbReference>
<gene>
    <name evidence="2" type="ORF">CS076_24780</name>
    <name evidence="3" type="ORF">CS078_20060</name>
</gene>
<dbReference type="AlphaFoldDB" id="A0A3L8CA50"/>
<proteinExistence type="predicted"/>
<dbReference type="PANTHER" id="PTHR33840">
    <property type="match status" value="1"/>
</dbReference>
<evidence type="ECO:0000313" key="4">
    <source>
        <dbReference type="Proteomes" id="UP000282140"/>
    </source>
</evidence>
<evidence type="ECO:0000259" key="1">
    <source>
        <dbReference type="Pfam" id="PF09994"/>
    </source>
</evidence>
<dbReference type="EMBL" id="PEGB01000013">
    <property type="protein sequence ID" value="RLU06731.1"/>
    <property type="molecule type" value="Genomic_DNA"/>
</dbReference>
<comment type="caution">
    <text evidence="2">The sequence shown here is derived from an EMBL/GenBank/DDBJ whole genome shotgun (WGS) entry which is preliminary data.</text>
</comment>
<dbReference type="Proteomes" id="UP000282672">
    <property type="component" value="Unassembled WGS sequence"/>
</dbReference>
<dbReference type="EMBL" id="PEGA01000032">
    <property type="protein sequence ID" value="RLU05110.1"/>
    <property type="molecule type" value="Genomic_DNA"/>
</dbReference>
<protein>
    <recommendedName>
        <fullName evidence="1">T6SS Phospholipase effector Tle1-like catalytic domain-containing protein</fullName>
    </recommendedName>
</protein>
<dbReference type="InterPro" id="IPR018712">
    <property type="entry name" value="Tle1-like_cat"/>
</dbReference>
<organism evidence="2 5">
    <name type="scientific">Pseudomonas prosekii</name>
    <dbReference type="NCBI Taxonomy" id="1148509"/>
    <lineage>
        <taxon>Bacteria</taxon>
        <taxon>Pseudomonadati</taxon>
        <taxon>Pseudomonadota</taxon>
        <taxon>Gammaproteobacteria</taxon>
        <taxon>Pseudomonadales</taxon>
        <taxon>Pseudomonadaceae</taxon>
        <taxon>Pseudomonas</taxon>
    </lineage>
</organism>